<evidence type="ECO:0000256" key="2">
    <source>
        <dbReference type="ARBA" id="ARBA00022527"/>
    </source>
</evidence>
<dbReference type="InParanoid" id="A0A077ZVT1"/>
<comment type="catalytic activity">
    <reaction evidence="7">
        <text>L-threonyl-[protein] + ATP = O-phospho-L-threonyl-[protein] + ADP + H(+)</text>
        <dbReference type="Rhea" id="RHEA:46608"/>
        <dbReference type="Rhea" id="RHEA-COMP:11060"/>
        <dbReference type="Rhea" id="RHEA-COMP:11605"/>
        <dbReference type="ChEBI" id="CHEBI:15378"/>
        <dbReference type="ChEBI" id="CHEBI:30013"/>
        <dbReference type="ChEBI" id="CHEBI:30616"/>
        <dbReference type="ChEBI" id="CHEBI:61977"/>
        <dbReference type="ChEBI" id="CHEBI:456216"/>
        <dbReference type="EC" id="2.7.11.1"/>
    </reaction>
</comment>
<dbReference type="PANTHER" id="PTHR43895">
    <property type="entry name" value="CALCIUM/CALMODULIN-DEPENDENT PROTEIN KINASE KINASE-RELATED"/>
    <property type="match status" value="1"/>
</dbReference>
<evidence type="ECO:0000256" key="1">
    <source>
        <dbReference type="ARBA" id="ARBA00012513"/>
    </source>
</evidence>
<protein>
    <recommendedName>
        <fullName evidence="1">non-specific serine/threonine protein kinase</fullName>
        <ecNumber evidence="1">2.7.11.1</ecNumber>
    </recommendedName>
</protein>
<dbReference type="AlphaFoldDB" id="A0A077ZVT1"/>
<keyword evidence="2" id="KW-0723">Serine/threonine-protein kinase</keyword>
<comment type="catalytic activity">
    <reaction evidence="8">
        <text>L-seryl-[protein] + ATP = O-phospho-L-seryl-[protein] + ADP + H(+)</text>
        <dbReference type="Rhea" id="RHEA:17989"/>
        <dbReference type="Rhea" id="RHEA-COMP:9863"/>
        <dbReference type="Rhea" id="RHEA-COMP:11604"/>
        <dbReference type="ChEBI" id="CHEBI:15378"/>
        <dbReference type="ChEBI" id="CHEBI:29999"/>
        <dbReference type="ChEBI" id="CHEBI:30616"/>
        <dbReference type="ChEBI" id="CHEBI:83421"/>
        <dbReference type="ChEBI" id="CHEBI:456216"/>
        <dbReference type="EC" id="2.7.11.1"/>
    </reaction>
</comment>
<feature type="compositionally biased region" description="Basic and acidic residues" evidence="9">
    <location>
        <begin position="89"/>
        <end position="100"/>
    </location>
</feature>
<dbReference type="OMA" id="RIKNTRM"/>
<keyword evidence="10" id="KW-1133">Transmembrane helix</keyword>
<accession>A0A077ZVT1</accession>
<keyword evidence="10" id="KW-0812">Transmembrane</keyword>
<gene>
    <name evidence="12" type="primary">Contig18148.g19291</name>
    <name evidence="12" type="ORF">STYLEM_1508</name>
</gene>
<dbReference type="Pfam" id="PF00069">
    <property type="entry name" value="Pkinase"/>
    <property type="match status" value="1"/>
</dbReference>
<evidence type="ECO:0000256" key="6">
    <source>
        <dbReference type="ARBA" id="ARBA00022840"/>
    </source>
</evidence>
<keyword evidence="10" id="KW-0472">Membrane</keyword>
<dbReference type="SMART" id="SM00220">
    <property type="entry name" value="S_TKc"/>
    <property type="match status" value="1"/>
</dbReference>
<evidence type="ECO:0000256" key="9">
    <source>
        <dbReference type="SAM" id="MobiDB-lite"/>
    </source>
</evidence>
<dbReference type="GO" id="GO:0005524">
    <property type="term" value="F:ATP binding"/>
    <property type="evidence" value="ECO:0007669"/>
    <property type="project" value="UniProtKB-KW"/>
</dbReference>
<evidence type="ECO:0000256" key="7">
    <source>
        <dbReference type="ARBA" id="ARBA00047899"/>
    </source>
</evidence>
<keyword evidence="5 12" id="KW-0418">Kinase</keyword>
<dbReference type="GO" id="GO:0004674">
    <property type="term" value="F:protein serine/threonine kinase activity"/>
    <property type="evidence" value="ECO:0007669"/>
    <property type="project" value="UniProtKB-KW"/>
</dbReference>
<evidence type="ECO:0000256" key="3">
    <source>
        <dbReference type="ARBA" id="ARBA00022679"/>
    </source>
</evidence>
<dbReference type="PANTHER" id="PTHR43895:SF32">
    <property type="entry name" value="SERINE_THREONINE-PROTEIN KINASE CHK1"/>
    <property type="match status" value="1"/>
</dbReference>
<evidence type="ECO:0000259" key="11">
    <source>
        <dbReference type="PROSITE" id="PS50011"/>
    </source>
</evidence>
<evidence type="ECO:0000313" key="12">
    <source>
        <dbReference type="EMBL" id="CDW72546.1"/>
    </source>
</evidence>
<proteinExistence type="predicted"/>
<sequence>MQKNKGKHIGNRYRIVKQIGEGLLTEVYQVEDERSNQTYAMKVIAEQGNKNKKQLINLHLQTFEMEFKREASFLRNMNHPHIIKMVHSKMNEEDRPKSGESGKSNKSNSSGSGEENEQNSYQRDQQGFDKYIILELAENGDLFDFVVSTQEGMGEELSRFYFQQILSAVEYLHLDQKIIHRDLKLENILVDGMFNLKICDLTLAKTIQEGSVVGVFYSQVGTERYMAPEILLGQPYKGNTTDIFALGVILFIMVTGVMPFYQKATKSDPLYSLIYKNDEKGYWEALLKTYQNQQNFNANLSDEFKKFVWQFFSFHYFERITLDKIKGNKWFQQEIILSRETVLKEMTRRKQNLDDKYKNNPTIAQQRIKNTRMTEL</sequence>
<dbReference type="PROSITE" id="PS00108">
    <property type="entry name" value="PROTEIN_KINASE_ST"/>
    <property type="match status" value="1"/>
</dbReference>
<dbReference type="Proteomes" id="UP000039865">
    <property type="component" value="Unassembled WGS sequence"/>
</dbReference>
<feature type="compositionally biased region" description="Low complexity" evidence="9">
    <location>
        <begin position="101"/>
        <end position="113"/>
    </location>
</feature>
<evidence type="ECO:0000256" key="4">
    <source>
        <dbReference type="ARBA" id="ARBA00022741"/>
    </source>
</evidence>
<evidence type="ECO:0000256" key="8">
    <source>
        <dbReference type="ARBA" id="ARBA00048679"/>
    </source>
</evidence>
<reference evidence="12 13" key="1">
    <citation type="submission" date="2014-06" db="EMBL/GenBank/DDBJ databases">
        <authorList>
            <person name="Swart Estienne"/>
        </authorList>
    </citation>
    <scope>NUCLEOTIDE SEQUENCE [LARGE SCALE GENOMIC DNA]</scope>
    <source>
        <strain evidence="12 13">130c</strain>
    </source>
</reference>
<organism evidence="12 13">
    <name type="scientific">Stylonychia lemnae</name>
    <name type="common">Ciliate</name>
    <dbReference type="NCBI Taxonomy" id="5949"/>
    <lineage>
        <taxon>Eukaryota</taxon>
        <taxon>Sar</taxon>
        <taxon>Alveolata</taxon>
        <taxon>Ciliophora</taxon>
        <taxon>Intramacronucleata</taxon>
        <taxon>Spirotrichea</taxon>
        <taxon>Stichotrichia</taxon>
        <taxon>Sporadotrichida</taxon>
        <taxon>Oxytrichidae</taxon>
        <taxon>Stylonychinae</taxon>
        <taxon>Stylonychia</taxon>
    </lineage>
</organism>
<name>A0A077ZVT1_STYLE</name>
<feature type="domain" description="Protein kinase" evidence="11">
    <location>
        <begin position="13"/>
        <end position="331"/>
    </location>
</feature>
<dbReference type="SUPFAM" id="SSF56112">
    <property type="entry name" value="Protein kinase-like (PK-like)"/>
    <property type="match status" value="1"/>
</dbReference>
<keyword evidence="6" id="KW-0067">ATP-binding</keyword>
<keyword evidence="4" id="KW-0547">Nucleotide-binding</keyword>
<keyword evidence="13" id="KW-1185">Reference proteome</keyword>
<dbReference type="Gene3D" id="3.30.200.20">
    <property type="entry name" value="Phosphorylase Kinase, domain 1"/>
    <property type="match status" value="1"/>
</dbReference>
<feature type="region of interest" description="Disordered" evidence="9">
    <location>
        <begin position="89"/>
        <end position="122"/>
    </location>
</feature>
<dbReference type="InterPro" id="IPR000719">
    <property type="entry name" value="Prot_kinase_dom"/>
</dbReference>
<evidence type="ECO:0000313" key="13">
    <source>
        <dbReference type="Proteomes" id="UP000039865"/>
    </source>
</evidence>
<dbReference type="EC" id="2.7.11.1" evidence="1"/>
<evidence type="ECO:0000256" key="5">
    <source>
        <dbReference type="ARBA" id="ARBA00022777"/>
    </source>
</evidence>
<dbReference type="InterPro" id="IPR011009">
    <property type="entry name" value="Kinase-like_dom_sf"/>
</dbReference>
<dbReference type="PROSITE" id="PS50011">
    <property type="entry name" value="PROTEIN_KINASE_DOM"/>
    <property type="match status" value="1"/>
</dbReference>
<dbReference type="OrthoDB" id="541276at2759"/>
<dbReference type="InterPro" id="IPR008271">
    <property type="entry name" value="Ser/Thr_kinase_AS"/>
</dbReference>
<dbReference type="Gene3D" id="1.10.510.10">
    <property type="entry name" value="Transferase(Phosphotransferase) domain 1"/>
    <property type="match status" value="1"/>
</dbReference>
<dbReference type="GO" id="GO:0007165">
    <property type="term" value="P:signal transduction"/>
    <property type="evidence" value="ECO:0007669"/>
    <property type="project" value="TreeGrafter"/>
</dbReference>
<evidence type="ECO:0000256" key="10">
    <source>
        <dbReference type="SAM" id="Phobius"/>
    </source>
</evidence>
<dbReference type="EMBL" id="CCKQ01001439">
    <property type="protein sequence ID" value="CDW72546.1"/>
    <property type="molecule type" value="Genomic_DNA"/>
</dbReference>
<keyword evidence="3" id="KW-0808">Transferase</keyword>
<feature type="transmembrane region" description="Helical" evidence="10">
    <location>
        <begin position="243"/>
        <end position="261"/>
    </location>
</feature>